<organism evidence="1 2">
    <name type="scientific">Diphasiastrum complanatum</name>
    <name type="common">Issler's clubmoss</name>
    <name type="synonym">Lycopodium complanatum</name>
    <dbReference type="NCBI Taxonomy" id="34168"/>
    <lineage>
        <taxon>Eukaryota</taxon>
        <taxon>Viridiplantae</taxon>
        <taxon>Streptophyta</taxon>
        <taxon>Embryophyta</taxon>
        <taxon>Tracheophyta</taxon>
        <taxon>Lycopodiopsida</taxon>
        <taxon>Lycopodiales</taxon>
        <taxon>Lycopodiaceae</taxon>
        <taxon>Lycopodioideae</taxon>
        <taxon>Diphasiastrum</taxon>
    </lineage>
</organism>
<dbReference type="Proteomes" id="UP001162992">
    <property type="component" value="Chromosome 7"/>
</dbReference>
<keyword evidence="2" id="KW-1185">Reference proteome</keyword>
<accession>A0ACC2D361</accession>
<protein>
    <submittedName>
        <fullName evidence="1">Uncharacterized protein</fullName>
    </submittedName>
</protein>
<comment type="caution">
    <text evidence="1">The sequence shown here is derived from an EMBL/GenBank/DDBJ whole genome shotgun (WGS) entry which is preliminary data.</text>
</comment>
<dbReference type="EMBL" id="CM055098">
    <property type="protein sequence ID" value="KAJ7548704.1"/>
    <property type="molecule type" value="Genomic_DNA"/>
</dbReference>
<gene>
    <name evidence="1" type="ORF">O6H91_07G023300</name>
</gene>
<sequence>MLESMGSFLDCRELLLISGAAALGGTLVAAAFGAALLLSRTCKRCSRSSCNVCQAGGYAHFNAERERERETEYASASPWGERLSRRHTLILQNPDHFKSREADDLMDEACSSRSSLSRPLLRASGKGIAEWISKSYANGSSEIFEDMGAIADGVEEPALLESFCFPKALKADPLDTAKRKGYLSWDDYFMSIAFLSAQRSKDPNRQVGACLVSQDQVILGIGYNGFPRGCSDDDLPWSKISADGDPLKTKYPYVCHAEVNAILNKNHASAAGQRLYVTMFPCNECAKIIIQAGIAEVIYYAAKGHTNKDGCSSRDASYAASWKLLAMAGIRVRQHQPAVHCIVLKFK</sequence>
<name>A0ACC2D361_DIPCM</name>
<evidence type="ECO:0000313" key="2">
    <source>
        <dbReference type="Proteomes" id="UP001162992"/>
    </source>
</evidence>
<evidence type="ECO:0000313" key="1">
    <source>
        <dbReference type="EMBL" id="KAJ7548704.1"/>
    </source>
</evidence>
<proteinExistence type="predicted"/>
<reference evidence="2" key="1">
    <citation type="journal article" date="2024" name="Proc. Natl. Acad. Sci. U.S.A.">
        <title>Extraordinary preservation of gene collinearity over three hundred million years revealed in homosporous lycophytes.</title>
        <authorList>
            <person name="Li C."/>
            <person name="Wickell D."/>
            <person name="Kuo L.Y."/>
            <person name="Chen X."/>
            <person name="Nie B."/>
            <person name="Liao X."/>
            <person name="Peng D."/>
            <person name="Ji J."/>
            <person name="Jenkins J."/>
            <person name="Williams M."/>
            <person name="Shu S."/>
            <person name="Plott C."/>
            <person name="Barry K."/>
            <person name="Rajasekar S."/>
            <person name="Grimwood J."/>
            <person name="Han X."/>
            <person name="Sun S."/>
            <person name="Hou Z."/>
            <person name="He W."/>
            <person name="Dai G."/>
            <person name="Sun C."/>
            <person name="Schmutz J."/>
            <person name="Leebens-Mack J.H."/>
            <person name="Li F.W."/>
            <person name="Wang L."/>
        </authorList>
    </citation>
    <scope>NUCLEOTIDE SEQUENCE [LARGE SCALE GENOMIC DNA]</scope>
    <source>
        <strain evidence="2">cv. PW_Plant_1</strain>
    </source>
</reference>